<dbReference type="PANTHER" id="PTHR45436">
    <property type="entry name" value="SENSOR HISTIDINE KINASE YKOH"/>
    <property type="match status" value="1"/>
</dbReference>
<evidence type="ECO:0000256" key="10">
    <source>
        <dbReference type="ARBA" id="ARBA00023136"/>
    </source>
</evidence>
<dbReference type="GO" id="GO:0005886">
    <property type="term" value="C:plasma membrane"/>
    <property type="evidence" value="ECO:0007669"/>
    <property type="project" value="TreeGrafter"/>
</dbReference>
<dbReference type="GO" id="GO:0000155">
    <property type="term" value="F:phosphorelay sensor kinase activity"/>
    <property type="evidence" value="ECO:0007669"/>
    <property type="project" value="InterPro"/>
</dbReference>
<dbReference type="EMBL" id="AONH01000001">
    <property type="protein sequence ID" value="KGM90017.1"/>
    <property type="molecule type" value="Genomic_DNA"/>
</dbReference>
<feature type="domain" description="HAMP" evidence="13">
    <location>
        <begin position="175"/>
        <end position="229"/>
    </location>
</feature>
<reference evidence="14 15" key="1">
    <citation type="submission" date="2013-01" db="EMBL/GenBank/DDBJ databases">
        <authorList>
            <person name="Fiebig A."/>
            <person name="Goeker M."/>
            <person name="Klenk H.-P.P."/>
        </authorList>
    </citation>
    <scope>NUCLEOTIDE SEQUENCE [LARGE SCALE GENOMIC DNA]</scope>
    <source>
        <strain evidence="14 15">DSM 17069</strain>
    </source>
</reference>
<keyword evidence="4" id="KW-0597">Phosphoprotein</keyword>
<protein>
    <recommendedName>
        <fullName evidence="3">histidine kinase</fullName>
        <ecNumber evidence="3">2.7.13.3</ecNumber>
    </recommendedName>
</protein>
<dbReference type="InterPro" id="IPR036890">
    <property type="entry name" value="HATPase_C_sf"/>
</dbReference>
<dbReference type="Pfam" id="PF00512">
    <property type="entry name" value="HisKA"/>
    <property type="match status" value="1"/>
</dbReference>
<dbReference type="HOGENOM" id="CLU_000445_89_6_5"/>
<feature type="transmembrane region" description="Helical" evidence="11">
    <location>
        <begin position="151"/>
        <end position="174"/>
    </location>
</feature>
<dbReference type="InterPro" id="IPR003661">
    <property type="entry name" value="HisK_dim/P_dom"/>
</dbReference>
<dbReference type="InterPro" id="IPR036097">
    <property type="entry name" value="HisK_dim/P_sf"/>
</dbReference>
<dbReference type="eggNOG" id="COG2205">
    <property type="taxonomic scope" value="Bacteria"/>
</dbReference>
<evidence type="ECO:0000256" key="8">
    <source>
        <dbReference type="ARBA" id="ARBA00022989"/>
    </source>
</evidence>
<dbReference type="SMART" id="SM00388">
    <property type="entry name" value="HisKA"/>
    <property type="match status" value="1"/>
</dbReference>
<evidence type="ECO:0000259" key="12">
    <source>
        <dbReference type="PROSITE" id="PS50109"/>
    </source>
</evidence>
<evidence type="ECO:0000256" key="7">
    <source>
        <dbReference type="ARBA" id="ARBA00022777"/>
    </source>
</evidence>
<dbReference type="OrthoDB" id="9815202at2"/>
<dbReference type="STRING" id="215743.ROSMUCSMR3_03904"/>
<dbReference type="InterPro" id="IPR003594">
    <property type="entry name" value="HATPase_dom"/>
</dbReference>
<keyword evidence="9" id="KW-0902">Two-component regulatory system</keyword>
<dbReference type="Pfam" id="PF02518">
    <property type="entry name" value="HATPase_c"/>
    <property type="match status" value="1"/>
</dbReference>
<evidence type="ECO:0000256" key="4">
    <source>
        <dbReference type="ARBA" id="ARBA00022553"/>
    </source>
</evidence>
<evidence type="ECO:0000256" key="5">
    <source>
        <dbReference type="ARBA" id="ARBA00022679"/>
    </source>
</evidence>
<keyword evidence="8 11" id="KW-1133">Transmembrane helix</keyword>
<keyword evidence="10 11" id="KW-0472">Membrane</keyword>
<dbReference type="Gene3D" id="6.10.340.10">
    <property type="match status" value="1"/>
</dbReference>
<dbReference type="PROSITE" id="PS50109">
    <property type="entry name" value="HIS_KIN"/>
    <property type="match status" value="1"/>
</dbReference>
<evidence type="ECO:0000313" key="15">
    <source>
        <dbReference type="Proteomes" id="UP000030021"/>
    </source>
</evidence>
<comment type="caution">
    <text evidence="14">The sequence shown here is derived from an EMBL/GenBank/DDBJ whole genome shotgun (WGS) entry which is preliminary data.</text>
</comment>
<gene>
    <name evidence="14" type="ORF">rosmuc_00615</name>
</gene>
<name>A0A0A0HQ87_9RHOB</name>
<evidence type="ECO:0000256" key="9">
    <source>
        <dbReference type="ARBA" id="ARBA00023012"/>
    </source>
</evidence>
<organism evidence="14 15">
    <name type="scientific">Roseovarius mucosus DSM 17069</name>
    <dbReference type="NCBI Taxonomy" id="1288298"/>
    <lineage>
        <taxon>Bacteria</taxon>
        <taxon>Pseudomonadati</taxon>
        <taxon>Pseudomonadota</taxon>
        <taxon>Alphaproteobacteria</taxon>
        <taxon>Rhodobacterales</taxon>
        <taxon>Roseobacteraceae</taxon>
        <taxon>Roseovarius</taxon>
    </lineage>
</organism>
<dbReference type="PATRIC" id="fig|1288298.3.peg.617"/>
<dbReference type="InterPro" id="IPR005467">
    <property type="entry name" value="His_kinase_dom"/>
</dbReference>
<accession>A0A0A0HQ87</accession>
<dbReference type="RefSeq" id="WP_037276799.1">
    <property type="nucleotide sequence ID" value="NZ_KN293991.1"/>
</dbReference>
<dbReference type="AlphaFoldDB" id="A0A0A0HQ87"/>
<evidence type="ECO:0000256" key="2">
    <source>
        <dbReference type="ARBA" id="ARBA00004370"/>
    </source>
</evidence>
<dbReference type="CDD" id="cd00082">
    <property type="entry name" value="HisKA"/>
    <property type="match status" value="1"/>
</dbReference>
<comment type="subcellular location">
    <subcellularLocation>
        <location evidence="2">Membrane</location>
    </subcellularLocation>
</comment>
<evidence type="ECO:0000259" key="13">
    <source>
        <dbReference type="PROSITE" id="PS50885"/>
    </source>
</evidence>
<dbReference type="SMART" id="SM00387">
    <property type="entry name" value="HATPase_c"/>
    <property type="match status" value="1"/>
</dbReference>
<evidence type="ECO:0000256" key="6">
    <source>
        <dbReference type="ARBA" id="ARBA00022692"/>
    </source>
</evidence>
<dbReference type="InterPro" id="IPR050428">
    <property type="entry name" value="TCS_sensor_his_kinase"/>
</dbReference>
<evidence type="ECO:0000256" key="3">
    <source>
        <dbReference type="ARBA" id="ARBA00012438"/>
    </source>
</evidence>
<keyword evidence="7 14" id="KW-0418">Kinase</keyword>
<dbReference type="Proteomes" id="UP000030021">
    <property type="component" value="Unassembled WGS sequence"/>
</dbReference>
<dbReference type="Gene3D" id="1.10.287.130">
    <property type="match status" value="1"/>
</dbReference>
<feature type="domain" description="Histidine kinase" evidence="12">
    <location>
        <begin position="237"/>
        <end position="450"/>
    </location>
</feature>
<dbReference type="SUPFAM" id="SSF55874">
    <property type="entry name" value="ATPase domain of HSP90 chaperone/DNA topoisomerase II/histidine kinase"/>
    <property type="match status" value="1"/>
</dbReference>
<evidence type="ECO:0000313" key="14">
    <source>
        <dbReference type="EMBL" id="KGM90017.1"/>
    </source>
</evidence>
<evidence type="ECO:0000256" key="1">
    <source>
        <dbReference type="ARBA" id="ARBA00000085"/>
    </source>
</evidence>
<dbReference type="PRINTS" id="PR00344">
    <property type="entry name" value="BCTRLSENSOR"/>
</dbReference>
<comment type="catalytic activity">
    <reaction evidence="1">
        <text>ATP + protein L-histidine = ADP + protein N-phospho-L-histidine.</text>
        <dbReference type="EC" id="2.7.13.3"/>
    </reaction>
</comment>
<keyword evidence="5" id="KW-0808">Transferase</keyword>
<dbReference type="SUPFAM" id="SSF47384">
    <property type="entry name" value="Homodimeric domain of signal transducing histidine kinase"/>
    <property type="match status" value="1"/>
</dbReference>
<dbReference type="PROSITE" id="PS50885">
    <property type="entry name" value="HAMP"/>
    <property type="match status" value="1"/>
</dbReference>
<dbReference type="Gene3D" id="3.30.565.10">
    <property type="entry name" value="Histidine kinase-like ATPase, C-terminal domain"/>
    <property type="match status" value="1"/>
</dbReference>
<dbReference type="EC" id="2.7.13.3" evidence="3"/>
<evidence type="ECO:0000256" key="11">
    <source>
        <dbReference type="SAM" id="Phobius"/>
    </source>
</evidence>
<dbReference type="PANTHER" id="PTHR45436:SF8">
    <property type="entry name" value="HISTIDINE KINASE"/>
    <property type="match status" value="1"/>
</dbReference>
<feature type="transmembrane region" description="Helical" evidence="11">
    <location>
        <begin position="12"/>
        <end position="38"/>
    </location>
</feature>
<sequence length="450" mass="48469">MILTRVSLLRSMPIRLAAGLVFLFSLVSLLGLLASYLYTQASFEETLRADLTQDMAGFHAAPSAAALASLVEAEARNTDPERVVLSYFAPNGRHYGNALVARDADGYRILSYLPGNPEIEGRFLALTTSLRGGQLTVARSLAHIDALRETFLNILGISLLPTVLVALSGGLFLARRGARHVAVISGTLDQLTSGNLQARVGAVKGWSDDLARIGAKIDQMARSQEDVVESLRQVSSDIAHDLKTPIQRAAVHLDELSQSPDLTGNAREMLEKAQAELDRIVSIFHALLQLAQIESGSPRARFAPVDLSELCRTFCDVYEPAATENGQTLICALPDVPVRPVMGDRTLLGQVLANLIENAMHHTPQGSRITVALCQSEAHVYLAVTDNGPGIPEAEWDLVLRRLYRLDRSRMTPGNGLGLSLVAGIAQVHDATLALKDAGPGLQVGLRFPS</sequence>
<dbReference type="InterPro" id="IPR004358">
    <property type="entry name" value="Sig_transdc_His_kin-like_C"/>
</dbReference>
<dbReference type="InterPro" id="IPR003660">
    <property type="entry name" value="HAMP_dom"/>
</dbReference>
<proteinExistence type="predicted"/>
<keyword evidence="6 11" id="KW-0812">Transmembrane</keyword>